<protein>
    <submittedName>
        <fullName evidence="3">SFRICE_008651</fullName>
    </submittedName>
</protein>
<feature type="compositionally biased region" description="Basic residues" evidence="2">
    <location>
        <begin position="54"/>
        <end position="66"/>
    </location>
</feature>
<organism evidence="3">
    <name type="scientific">Spodoptera frugiperda</name>
    <name type="common">Fall armyworm</name>
    <dbReference type="NCBI Taxonomy" id="7108"/>
    <lineage>
        <taxon>Eukaryota</taxon>
        <taxon>Metazoa</taxon>
        <taxon>Ecdysozoa</taxon>
        <taxon>Arthropoda</taxon>
        <taxon>Hexapoda</taxon>
        <taxon>Insecta</taxon>
        <taxon>Pterygota</taxon>
        <taxon>Neoptera</taxon>
        <taxon>Endopterygota</taxon>
        <taxon>Lepidoptera</taxon>
        <taxon>Glossata</taxon>
        <taxon>Ditrysia</taxon>
        <taxon>Noctuoidea</taxon>
        <taxon>Noctuidae</taxon>
        <taxon>Amphipyrinae</taxon>
        <taxon>Spodoptera</taxon>
    </lineage>
</organism>
<keyword evidence="1" id="KW-0175">Coiled coil</keyword>
<dbReference type="AlphaFoldDB" id="A0A2H1V3Q5"/>
<evidence type="ECO:0000256" key="2">
    <source>
        <dbReference type="SAM" id="MobiDB-lite"/>
    </source>
</evidence>
<dbReference type="EMBL" id="ODYU01000537">
    <property type="protein sequence ID" value="SOQ35461.1"/>
    <property type="molecule type" value="Genomic_DNA"/>
</dbReference>
<gene>
    <name evidence="3" type="ORF">SFRICE_008651</name>
</gene>
<feature type="region of interest" description="Disordered" evidence="2">
    <location>
        <begin position="28"/>
        <end position="123"/>
    </location>
</feature>
<feature type="coiled-coil region" evidence="1">
    <location>
        <begin position="189"/>
        <end position="223"/>
    </location>
</feature>
<proteinExistence type="predicted"/>
<evidence type="ECO:0000256" key="1">
    <source>
        <dbReference type="SAM" id="Coils"/>
    </source>
</evidence>
<sequence length="223" mass="24574">MGRLVRSVTTASQKTDVKHCLRCVAKIPPTEEERADELSSPAAAAELHEESGRNRSRTSSIRKRPVHLSSDEEGLPAPKLPTSRRRQRQSRERTHAMAVKALPHWGARRRSSTPPKGSSAMPLRQTKCRKWPDVEGGGPSAVALSQLALDGVALVLKVATKSDSLKGIFTRGLKEAAADIREAVALLLNRTTSDEVAKLRDENSRLRNDLEDHRRQVAELSTQ</sequence>
<name>A0A2H1V3Q5_SPOFR</name>
<evidence type="ECO:0000313" key="3">
    <source>
        <dbReference type="EMBL" id="SOQ35461.1"/>
    </source>
</evidence>
<reference evidence="3" key="1">
    <citation type="submission" date="2016-07" db="EMBL/GenBank/DDBJ databases">
        <authorList>
            <person name="Bretaudeau A."/>
        </authorList>
    </citation>
    <scope>NUCLEOTIDE SEQUENCE</scope>
    <source>
        <strain evidence="3">Rice</strain>
        <tissue evidence="3">Whole body</tissue>
    </source>
</reference>
<accession>A0A2H1V3Q5</accession>